<keyword evidence="3" id="KW-0675">Receptor</keyword>
<proteinExistence type="predicted"/>
<dbReference type="InterPro" id="IPR000717">
    <property type="entry name" value="PCI_dom"/>
</dbReference>
<reference evidence="3" key="1">
    <citation type="journal article" date="2016" name="Gigascience">
        <title>De novo construction of an expanded transcriptome assembly for the western tarnished plant bug, Lygus hesperus.</title>
        <authorList>
            <person name="Tassone E.E."/>
            <person name="Geib S.M."/>
            <person name="Hall B."/>
            <person name="Fabrick J.A."/>
            <person name="Brent C.S."/>
            <person name="Hull J.J."/>
        </authorList>
    </citation>
    <scope>NUCLEOTIDE SEQUENCE</scope>
</reference>
<feature type="compositionally biased region" description="Pro residues" evidence="1">
    <location>
        <begin position="242"/>
        <end position="265"/>
    </location>
</feature>
<dbReference type="EMBL" id="GDHC01013232">
    <property type="protein sequence ID" value="JAQ05397.1"/>
    <property type="molecule type" value="Transcribed_RNA"/>
</dbReference>
<feature type="compositionally biased region" description="Low complexity" evidence="1">
    <location>
        <begin position="177"/>
        <end position="190"/>
    </location>
</feature>
<feature type="compositionally biased region" description="Basic residues" evidence="1">
    <location>
        <begin position="435"/>
        <end position="458"/>
    </location>
</feature>
<feature type="compositionally biased region" description="Low complexity" evidence="1">
    <location>
        <begin position="208"/>
        <end position="238"/>
    </location>
</feature>
<dbReference type="Pfam" id="PF03399">
    <property type="entry name" value="SAC3_GANP"/>
    <property type="match status" value="1"/>
</dbReference>
<dbReference type="Gene3D" id="1.25.40.990">
    <property type="match status" value="1"/>
</dbReference>
<dbReference type="InterPro" id="IPR005062">
    <property type="entry name" value="SAC3/GANP/THP3_conserved"/>
</dbReference>
<organism evidence="3">
    <name type="scientific">Lygus hesperus</name>
    <name type="common">Western plant bug</name>
    <dbReference type="NCBI Taxonomy" id="30085"/>
    <lineage>
        <taxon>Eukaryota</taxon>
        <taxon>Metazoa</taxon>
        <taxon>Ecdysozoa</taxon>
        <taxon>Arthropoda</taxon>
        <taxon>Hexapoda</taxon>
        <taxon>Insecta</taxon>
        <taxon>Pterygota</taxon>
        <taxon>Neoptera</taxon>
        <taxon>Paraneoptera</taxon>
        <taxon>Hemiptera</taxon>
        <taxon>Heteroptera</taxon>
        <taxon>Panheteroptera</taxon>
        <taxon>Cimicomorpha</taxon>
        <taxon>Miridae</taxon>
        <taxon>Mirini</taxon>
        <taxon>Lygus</taxon>
    </lineage>
</organism>
<evidence type="ECO:0000256" key="1">
    <source>
        <dbReference type="SAM" id="MobiDB-lite"/>
    </source>
</evidence>
<dbReference type="GO" id="GO:0005634">
    <property type="term" value="C:nucleus"/>
    <property type="evidence" value="ECO:0007669"/>
    <property type="project" value="TreeGrafter"/>
</dbReference>
<evidence type="ECO:0000259" key="2">
    <source>
        <dbReference type="PROSITE" id="PS50250"/>
    </source>
</evidence>
<feature type="region of interest" description="Disordered" evidence="1">
    <location>
        <begin position="380"/>
        <end position="472"/>
    </location>
</feature>
<dbReference type="PANTHER" id="PTHR12436:SF4">
    <property type="entry name" value="LEUKOCYTE RECEPTOR CLUSTER MEMBER 8"/>
    <property type="match status" value="1"/>
</dbReference>
<feature type="compositionally biased region" description="Basic residues" evidence="1">
    <location>
        <begin position="198"/>
        <end position="207"/>
    </location>
</feature>
<feature type="domain" description="PCI" evidence="2">
    <location>
        <begin position="654"/>
        <end position="814"/>
    </location>
</feature>
<feature type="compositionally biased region" description="Basic and acidic residues" evidence="1">
    <location>
        <begin position="1"/>
        <end position="11"/>
    </location>
</feature>
<protein>
    <submittedName>
        <fullName evidence="3">Leukocyte receptor cluster member 8</fullName>
    </submittedName>
</protein>
<evidence type="ECO:0000313" key="3">
    <source>
        <dbReference type="EMBL" id="JAQ05397.1"/>
    </source>
</evidence>
<dbReference type="InterPro" id="IPR045107">
    <property type="entry name" value="SAC3/GANP/THP3"/>
</dbReference>
<feature type="compositionally biased region" description="Pro residues" evidence="1">
    <location>
        <begin position="114"/>
        <end position="125"/>
    </location>
</feature>
<feature type="compositionally biased region" description="Polar residues" evidence="1">
    <location>
        <begin position="505"/>
        <end position="516"/>
    </location>
</feature>
<feature type="region of interest" description="Disordered" evidence="1">
    <location>
        <begin position="177"/>
        <end position="287"/>
    </location>
</feature>
<feature type="compositionally biased region" description="Low complexity" evidence="1">
    <location>
        <begin position="126"/>
        <end position="143"/>
    </location>
</feature>
<accession>A0A146LEH1</accession>
<feature type="compositionally biased region" description="Low complexity" evidence="1">
    <location>
        <begin position="543"/>
        <end position="553"/>
    </location>
</feature>
<gene>
    <name evidence="3" type="primary">leng8_1</name>
    <name evidence="3" type="ORF">g.40431</name>
</gene>
<dbReference type="PROSITE" id="PS50250">
    <property type="entry name" value="PCI"/>
    <property type="match status" value="1"/>
</dbReference>
<feature type="region of interest" description="Disordered" evidence="1">
    <location>
        <begin position="1"/>
        <end position="24"/>
    </location>
</feature>
<feature type="region of interest" description="Disordered" evidence="1">
    <location>
        <begin position="68"/>
        <end position="146"/>
    </location>
</feature>
<dbReference type="PANTHER" id="PTHR12436">
    <property type="entry name" value="80 KDA MCM3-ASSOCIATED PROTEIN"/>
    <property type="match status" value="1"/>
</dbReference>
<name>A0A146LEH1_LYGHE</name>
<sequence>MSAANEKKGEAGHQQQPQQPPWYNNPAAMNMYNMFNPYMYPGYGQNYYQYYQQQGMQHYMNQAAQHPEGNQYRGFTPGGNLSTFQAASQVQQPPQPAQPQTPNTSANTSEPADDLPPLPPGPPPHKGNNVPGGNNQGPMQPGNFNAGVIQPAKKAVRFMMNTPRPRMNLQGNAFNQQQQNSFNQQQQNQQGVGGGSAKSRKKRKKKMQQQARQQQMMMQHQQQMQQFQWNQNPQNQNQHETPPLPDAPPPPLPPGSPPPPPPPPAKVTEANEPSNISLPPVAPPPDLPAFKGPVPVLPSAAQVQNQGVKALDEWPAPLRDYVGRCYAKCVTQIDQDRVGVILKGKLMRATNDGTLWTKDWASEPLPLLDSDTKAVMNLKEKLSRQSITSRLGPRTASPTVPHRKRSSLPTRGSGRSTYRSDSSSSRSSRSSSSSKRSRSRSPRSSKKPARTPNKKSRGNHNNNRRNNNYSNSHFYSEFGIIGGSEDLNVKKEVLDKRAARFNATGATKQPTLSSAIGNRLGSMSKDSSGPPRKKHNPLFVYDNGPSNNSGNGPANCGDYEVSDLHIIGTCEDLEKGYLRLTSAPEASQVRPKSVLLKSLEMVKAKWVKDRDYHYTFEQLKSIRQDLTVQGIRDALSVNVYETHARIALEMKDHAEFNQCQSQLRILHEEVKEAAENKIEFKAYGILYFIFTKDFMELSTRLCSLTKEDKEDECIRHAVDLARAWLVGNHVRIFKLYKSAPKMSSYLIDLFVDRERLAYFKVIMKAYRPSIPLDFVKSELELDTDTDVDAFLTSVGNVSFVDASRTLIDCKAFQG</sequence>
<feature type="region of interest" description="Disordered" evidence="1">
    <location>
        <begin position="505"/>
        <end position="554"/>
    </location>
</feature>
<feature type="compositionally biased region" description="Low complexity" evidence="1">
    <location>
        <begin position="459"/>
        <end position="472"/>
    </location>
</feature>
<dbReference type="AlphaFoldDB" id="A0A146LEH1"/>
<feature type="compositionally biased region" description="Low complexity" evidence="1">
    <location>
        <begin position="411"/>
        <end position="434"/>
    </location>
</feature>